<dbReference type="AlphaFoldDB" id="A0A2P2M789"/>
<accession>A0A2P2M789</accession>
<organism evidence="1">
    <name type="scientific">Rhizophora mucronata</name>
    <name type="common">Asiatic mangrove</name>
    <dbReference type="NCBI Taxonomy" id="61149"/>
    <lineage>
        <taxon>Eukaryota</taxon>
        <taxon>Viridiplantae</taxon>
        <taxon>Streptophyta</taxon>
        <taxon>Embryophyta</taxon>
        <taxon>Tracheophyta</taxon>
        <taxon>Spermatophyta</taxon>
        <taxon>Magnoliopsida</taxon>
        <taxon>eudicotyledons</taxon>
        <taxon>Gunneridae</taxon>
        <taxon>Pentapetalae</taxon>
        <taxon>rosids</taxon>
        <taxon>fabids</taxon>
        <taxon>Malpighiales</taxon>
        <taxon>Rhizophoraceae</taxon>
        <taxon>Rhizophora</taxon>
    </lineage>
</organism>
<reference evidence="1" key="1">
    <citation type="submission" date="2018-02" db="EMBL/GenBank/DDBJ databases">
        <title>Rhizophora mucronata_Transcriptome.</title>
        <authorList>
            <person name="Meera S.P."/>
            <person name="Sreeshan A."/>
            <person name="Augustine A."/>
        </authorList>
    </citation>
    <scope>NUCLEOTIDE SEQUENCE</scope>
    <source>
        <tissue evidence="1">Leaf</tissue>
    </source>
</reference>
<dbReference type="EMBL" id="GGEC01045589">
    <property type="protein sequence ID" value="MBX26073.1"/>
    <property type="molecule type" value="Transcribed_RNA"/>
</dbReference>
<evidence type="ECO:0000313" key="1">
    <source>
        <dbReference type="EMBL" id="MBX26073.1"/>
    </source>
</evidence>
<protein>
    <submittedName>
        <fullName evidence="1">Uncharacterized protein MANES_04G065100</fullName>
    </submittedName>
</protein>
<sequence length="28" mass="3279">MEFDVRYNSFKSFITKDSPLQLVLDLGD</sequence>
<proteinExistence type="predicted"/>
<name>A0A2P2M789_RHIMU</name>